<name>B1ZME4_OPITP</name>
<gene>
    <name evidence="1" type="ordered locus">Oter_0106</name>
</gene>
<protein>
    <recommendedName>
        <fullName evidence="3">AsmA domain-containing protein</fullName>
    </recommendedName>
</protein>
<dbReference type="eggNOG" id="COG2982">
    <property type="taxonomic scope" value="Bacteria"/>
</dbReference>
<dbReference type="Proteomes" id="UP000007013">
    <property type="component" value="Chromosome"/>
</dbReference>
<evidence type="ECO:0000313" key="1">
    <source>
        <dbReference type="EMBL" id="ACB73397.1"/>
    </source>
</evidence>
<evidence type="ECO:0000313" key="2">
    <source>
        <dbReference type="Proteomes" id="UP000007013"/>
    </source>
</evidence>
<dbReference type="GO" id="GO:0005886">
    <property type="term" value="C:plasma membrane"/>
    <property type="evidence" value="ECO:0007669"/>
    <property type="project" value="TreeGrafter"/>
</dbReference>
<reference evidence="1 2" key="1">
    <citation type="journal article" date="2011" name="J. Bacteriol.">
        <title>Genome sequence of the verrucomicrobium Opitutus terrae PB90-1, an abundant inhabitant of rice paddy soil ecosystems.</title>
        <authorList>
            <person name="van Passel M.W."/>
            <person name="Kant R."/>
            <person name="Palva A."/>
            <person name="Copeland A."/>
            <person name="Lucas S."/>
            <person name="Lapidus A."/>
            <person name="Glavina del Rio T."/>
            <person name="Pitluck S."/>
            <person name="Goltsman E."/>
            <person name="Clum A."/>
            <person name="Sun H."/>
            <person name="Schmutz J."/>
            <person name="Larimer F.W."/>
            <person name="Land M.L."/>
            <person name="Hauser L."/>
            <person name="Kyrpides N."/>
            <person name="Mikhailova N."/>
            <person name="Richardson P.P."/>
            <person name="Janssen P.H."/>
            <person name="de Vos W.M."/>
            <person name="Smidt H."/>
        </authorList>
    </citation>
    <scope>NUCLEOTIDE SEQUENCE [LARGE SCALE GENOMIC DNA]</scope>
    <source>
        <strain evidence="2">DSM 11246 / JCM 15787 / PB90-1</strain>
    </source>
</reference>
<accession>B1ZME4</accession>
<evidence type="ECO:0008006" key="3">
    <source>
        <dbReference type="Google" id="ProtNLM"/>
    </source>
</evidence>
<sequence length="246" mass="25899">MKKTLAIILVSLLALVLVAYVIGQFFLGSIVKTGINRVGPRVTQTKVELADASISPLSGEGTLEGFTIGNPQGWSSGNLLSVGRVQFSVEPRSLLNDTIVINELVVEQPEFVYETRVVSSNIGDLLKNIEAAVGQRPETADDPNAKPRKFIVKHFRMDNAKVAIGVGPAALPLPVPAMELTDLGVKEGGLTSGQLAVAVFREILPQIIAATTDAAGKIGGTMGAAATESLKKAGENLQKFLGGEKK</sequence>
<dbReference type="KEGG" id="ote:Oter_0106"/>
<dbReference type="InterPro" id="IPR052894">
    <property type="entry name" value="AsmA-related"/>
</dbReference>
<dbReference type="GO" id="GO:0090313">
    <property type="term" value="P:regulation of protein targeting to membrane"/>
    <property type="evidence" value="ECO:0007669"/>
    <property type="project" value="TreeGrafter"/>
</dbReference>
<keyword evidence="2" id="KW-1185">Reference proteome</keyword>
<dbReference type="STRING" id="452637.Oter_0106"/>
<dbReference type="Pfam" id="PF05359">
    <property type="entry name" value="DUF748"/>
    <property type="match status" value="1"/>
</dbReference>
<dbReference type="HOGENOM" id="CLU_088504_0_0_0"/>
<dbReference type="RefSeq" id="WP_012372935.1">
    <property type="nucleotide sequence ID" value="NC_010571.1"/>
</dbReference>
<dbReference type="InterPro" id="IPR008023">
    <property type="entry name" value="DUF748"/>
</dbReference>
<dbReference type="EMBL" id="CP001032">
    <property type="protein sequence ID" value="ACB73397.1"/>
    <property type="molecule type" value="Genomic_DNA"/>
</dbReference>
<dbReference type="PANTHER" id="PTHR30441:SF8">
    <property type="entry name" value="DUF748 DOMAIN-CONTAINING PROTEIN"/>
    <property type="match status" value="1"/>
</dbReference>
<dbReference type="PANTHER" id="PTHR30441">
    <property type="entry name" value="DUF748 DOMAIN-CONTAINING PROTEIN"/>
    <property type="match status" value="1"/>
</dbReference>
<proteinExistence type="predicted"/>
<organism evidence="1 2">
    <name type="scientific">Opitutus terrae (strain DSM 11246 / JCM 15787 / PB90-1)</name>
    <dbReference type="NCBI Taxonomy" id="452637"/>
    <lineage>
        <taxon>Bacteria</taxon>
        <taxon>Pseudomonadati</taxon>
        <taxon>Verrucomicrobiota</taxon>
        <taxon>Opitutia</taxon>
        <taxon>Opitutales</taxon>
        <taxon>Opitutaceae</taxon>
        <taxon>Opitutus</taxon>
    </lineage>
</organism>
<dbReference type="OrthoDB" id="196129at2"/>
<dbReference type="AlphaFoldDB" id="B1ZME4"/>